<feature type="non-terminal residue" evidence="1">
    <location>
        <position position="1"/>
    </location>
</feature>
<dbReference type="EMBL" id="CM043792">
    <property type="protein sequence ID" value="KAI4822271.1"/>
    <property type="molecule type" value="Genomic_DNA"/>
</dbReference>
<reference evidence="1" key="1">
    <citation type="submission" date="2022-05" db="EMBL/GenBank/DDBJ databases">
        <title>Chromosome-level genome of Chaenocephalus aceratus.</title>
        <authorList>
            <person name="Park H."/>
        </authorList>
    </citation>
    <scope>NUCLEOTIDE SEQUENCE</scope>
    <source>
        <strain evidence="1">KU_202001</strain>
    </source>
</reference>
<gene>
    <name evidence="1" type="ORF">KUCAC02_007830</name>
</gene>
<accession>A0ACB9X7U2</accession>
<name>A0ACB9X7U2_CHAAC</name>
<feature type="non-terminal residue" evidence="1">
    <location>
        <position position="82"/>
    </location>
</feature>
<keyword evidence="2" id="KW-1185">Reference proteome</keyword>
<evidence type="ECO:0000313" key="1">
    <source>
        <dbReference type="EMBL" id="KAI4822271.1"/>
    </source>
</evidence>
<protein>
    <submittedName>
        <fullName evidence="1">Uncharacterized protein</fullName>
    </submittedName>
</protein>
<dbReference type="Proteomes" id="UP001057452">
    <property type="component" value="Chromosome 8"/>
</dbReference>
<proteinExistence type="predicted"/>
<sequence>GVGVAVLQNEEERWDSRCQSNVLYQRGDAFPLYAPHIPESVTRPVASGRQNELSSLPESGHRDPEGNWMLPAKVSFNIPQFQ</sequence>
<evidence type="ECO:0000313" key="2">
    <source>
        <dbReference type="Proteomes" id="UP001057452"/>
    </source>
</evidence>
<organism evidence="1 2">
    <name type="scientific">Chaenocephalus aceratus</name>
    <name type="common">Blackfin icefish</name>
    <name type="synonym">Chaenichthys aceratus</name>
    <dbReference type="NCBI Taxonomy" id="36190"/>
    <lineage>
        <taxon>Eukaryota</taxon>
        <taxon>Metazoa</taxon>
        <taxon>Chordata</taxon>
        <taxon>Craniata</taxon>
        <taxon>Vertebrata</taxon>
        <taxon>Euteleostomi</taxon>
        <taxon>Actinopterygii</taxon>
        <taxon>Neopterygii</taxon>
        <taxon>Teleostei</taxon>
        <taxon>Neoteleostei</taxon>
        <taxon>Acanthomorphata</taxon>
        <taxon>Eupercaria</taxon>
        <taxon>Perciformes</taxon>
        <taxon>Notothenioidei</taxon>
        <taxon>Channichthyidae</taxon>
        <taxon>Chaenocephalus</taxon>
    </lineage>
</organism>
<comment type="caution">
    <text evidence="1">The sequence shown here is derived from an EMBL/GenBank/DDBJ whole genome shotgun (WGS) entry which is preliminary data.</text>
</comment>